<feature type="compositionally biased region" description="Basic and acidic residues" evidence="25">
    <location>
        <begin position="440"/>
        <end position="459"/>
    </location>
</feature>
<dbReference type="GO" id="GO:0005743">
    <property type="term" value="C:mitochondrial inner membrane"/>
    <property type="evidence" value="ECO:0007669"/>
    <property type="project" value="UniProtKB-SubCell"/>
</dbReference>
<dbReference type="InterPro" id="IPR001711">
    <property type="entry name" value="PLipase_C_Pinositol-sp_Y"/>
</dbReference>
<comment type="catalytic activity">
    <reaction evidence="22">
        <text>a CDP-1,2-diacyl-sn-glycerol + a 1,2-diacyl-sn-glycero-3-phospho-(1'-sn-glycerol) = a cardiolipin + CMP + H(+)</text>
        <dbReference type="Rhea" id="RHEA:32931"/>
        <dbReference type="ChEBI" id="CHEBI:15378"/>
        <dbReference type="ChEBI" id="CHEBI:58332"/>
        <dbReference type="ChEBI" id="CHEBI:60377"/>
        <dbReference type="ChEBI" id="CHEBI:62237"/>
        <dbReference type="ChEBI" id="CHEBI:64716"/>
        <dbReference type="EC" id="2.7.8.41"/>
    </reaction>
</comment>
<keyword evidence="8" id="KW-0999">Mitochondrion inner membrane</keyword>
<dbReference type="Pfam" id="PF01066">
    <property type="entry name" value="CDP-OH_P_transf"/>
    <property type="match status" value="1"/>
</dbReference>
<evidence type="ECO:0000256" key="5">
    <source>
        <dbReference type="ARBA" id="ARBA00022553"/>
    </source>
</evidence>
<reference evidence="28 29" key="1">
    <citation type="submission" date="2019-06" db="EMBL/GenBank/DDBJ databases">
        <title>Draft genomes of female and male turbot (Scophthalmus maximus).</title>
        <authorList>
            <person name="Xu H."/>
            <person name="Xu X.-W."/>
            <person name="Shao C."/>
            <person name="Chen S."/>
        </authorList>
    </citation>
    <scope>NUCLEOTIDE SEQUENCE [LARGE SCALE GENOMIC DNA]</scope>
    <source>
        <strain evidence="28">Ysfricsl-2016a</strain>
        <tissue evidence="28">Blood</tissue>
    </source>
</reference>
<dbReference type="PROSITE" id="PS50007">
    <property type="entry name" value="PIPLC_X_DOMAIN"/>
    <property type="match status" value="1"/>
</dbReference>
<dbReference type="Gene3D" id="1.20.120.1760">
    <property type="match status" value="1"/>
</dbReference>
<evidence type="ECO:0000259" key="27">
    <source>
        <dbReference type="PROSITE" id="PS50008"/>
    </source>
</evidence>
<evidence type="ECO:0000256" key="11">
    <source>
        <dbReference type="ARBA" id="ARBA00022963"/>
    </source>
</evidence>
<keyword evidence="5" id="KW-0597">Phosphoprotein</keyword>
<dbReference type="EC" id="3.1.4.11" evidence="23"/>
<dbReference type="Pfam" id="PF17787">
    <property type="entry name" value="PH_14"/>
    <property type="match status" value="1"/>
</dbReference>
<dbReference type="Pfam" id="PF09279">
    <property type="entry name" value="EF-hand_like"/>
    <property type="match status" value="1"/>
</dbReference>
<evidence type="ECO:0000256" key="22">
    <source>
        <dbReference type="ARBA" id="ARBA00047433"/>
    </source>
</evidence>
<evidence type="ECO:0000256" key="9">
    <source>
        <dbReference type="ARBA" id="ARBA00022801"/>
    </source>
</evidence>
<dbReference type="SMART" id="SM00149">
    <property type="entry name" value="PLCYc"/>
    <property type="match status" value="1"/>
</dbReference>
<dbReference type="InterPro" id="IPR017946">
    <property type="entry name" value="PLC-like_Pdiesterase_TIM-brl"/>
</dbReference>
<dbReference type="InterPro" id="IPR001192">
    <property type="entry name" value="PI-PLC_fam"/>
</dbReference>
<dbReference type="GO" id="GO:0007613">
    <property type="term" value="P:memory"/>
    <property type="evidence" value="ECO:0007669"/>
    <property type="project" value="TreeGrafter"/>
</dbReference>
<dbReference type="GO" id="GO:0046488">
    <property type="term" value="P:phosphatidylinositol metabolic process"/>
    <property type="evidence" value="ECO:0007669"/>
    <property type="project" value="TreeGrafter"/>
</dbReference>
<keyword evidence="13 23" id="KW-0443">Lipid metabolism</keyword>
<dbReference type="GO" id="GO:0005509">
    <property type="term" value="F:calcium ion binding"/>
    <property type="evidence" value="ECO:0007669"/>
    <property type="project" value="InterPro"/>
</dbReference>
<evidence type="ECO:0000256" key="18">
    <source>
        <dbReference type="ARBA" id="ARBA00023264"/>
    </source>
</evidence>
<dbReference type="InterPro" id="IPR035892">
    <property type="entry name" value="C2_domain_sf"/>
</dbReference>
<proteinExistence type="inferred from homology"/>
<evidence type="ECO:0000256" key="1">
    <source>
        <dbReference type="ARBA" id="ARBA00001913"/>
    </source>
</evidence>
<evidence type="ECO:0000256" key="2">
    <source>
        <dbReference type="ARBA" id="ARBA00004448"/>
    </source>
</evidence>
<keyword evidence="24" id="KW-0175">Coiled coil</keyword>
<dbReference type="CDD" id="cd08591">
    <property type="entry name" value="PI-PLCc_beta"/>
    <property type="match status" value="1"/>
</dbReference>
<dbReference type="SUPFAM" id="SSF69989">
    <property type="entry name" value="C-terminal domain of PLC-beta"/>
    <property type="match status" value="1"/>
</dbReference>
<dbReference type="InterPro" id="IPR000008">
    <property type="entry name" value="C2_dom"/>
</dbReference>
<keyword evidence="17" id="KW-0807">Transducer</keyword>
<dbReference type="InterPro" id="IPR000462">
    <property type="entry name" value="CDP-OH_P_trans"/>
</dbReference>
<keyword evidence="10" id="KW-0106">Calcium</keyword>
<dbReference type="InterPro" id="IPR014815">
    <property type="entry name" value="PLC-beta_C"/>
</dbReference>
<dbReference type="Pfam" id="PF00388">
    <property type="entry name" value="PI-PLC-X"/>
    <property type="match status" value="1"/>
</dbReference>
<dbReference type="Pfam" id="PF08703">
    <property type="entry name" value="PLC-beta_C"/>
    <property type="match status" value="1"/>
</dbReference>
<keyword evidence="18" id="KW-1208">Phospholipid metabolism</keyword>
<feature type="compositionally biased region" description="Acidic residues" evidence="25">
    <location>
        <begin position="1120"/>
        <end position="1134"/>
    </location>
</feature>
<evidence type="ECO:0000256" key="24">
    <source>
        <dbReference type="SAM" id="Coils"/>
    </source>
</evidence>
<dbReference type="PROSITE" id="PS50004">
    <property type="entry name" value="C2"/>
    <property type="match status" value="1"/>
</dbReference>
<dbReference type="InterPro" id="IPR015359">
    <property type="entry name" value="PLC_EF-hand-like"/>
</dbReference>
<feature type="domain" description="C2" evidence="26">
    <location>
        <begin position="942"/>
        <end position="1071"/>
    </location>
</feature>
<dbReference type="Proteomes" id="UP000438429">
    <property type="component" value="Unassembled WGS sequence"/>
</dbReference>
<dbReference type="SUPFAM" id="SSF51695">
    <property type="entry name" value="PLC-like phosphodiesterases"/>
    <property type="match status" value="1"/>
</dbReference>
<feature type="coiled-coil region" evidence="24">
    <location>
        <begin position="1214"/>
        <end position="1241"/>
    </location>
</feature>
<evidence type="ECO:0000256" key="4">
    <source>
        <dbReference type="ARBA" id="ARBA00022516"/>
    </source>
</evidence>
<keyword evidence="7" id="KW-0812">Transmembrane</keyword>
<feature type="compositionally biased region" description="Basic and acidic residues" evidence="25">
    <location>
        <begin position="809"/>
        <end position="825"/>
    </location>
</feature>
<feature type="domain" description="PI-PLC Y-box" evidence="27">
    <location>
        <begin position="830"/>
        <end position="942"/>
    </location>
</feature>
<dbReference type="InterPro" id="IPR042531">
    <property type="entry name" value="PLC-beta_C_sf"/>
</dbReference>
<dbReference type="PANTHER" id="PTHR10336:SF12">
    <property type="entry name" value="1-PHOSPHATIDYLINOSITOL 4,5-BISPHOSPHATE PHOSPHODIESTERASE BETA-1"/>
    <property type="match status" value="1"/>
</dbReference>
<dbReference type="GO" id="GO:0005516">
    <property type="term" value="F:calmodulin binding"/>
    <property type="evidence" value="ECO:0007669"/>
    <property type="project" value="TreeGrafter"/>
</dbReference>
<dbReference type="GO" id="GO:0043337">
    <property type="term" value="F:cardiolipin synthase (CMP-forming)"/>
    <property type="evidence" value="ECO:0007669"/>
    <property type="project" value="UniProtKB-EC"/>
</dbReference>
<evidence type="ECO:0000256" key="20">
    <source>
        <dbReference type="ARBA" id="ARBA00023726"/>
    </source>
</evidence>
<keyword evidence="11 23" id="KW-0442">Lipid degradation</keyword>
<keyword evidence="12" id="KW-1133">Transmembrane helix</keyword>
<evidence type="ECO:0000256" key="14">
    <source>
        <dbReference type="ARBA" id="ARBA00023128"/>
    </source>
</evidence>
<feature type="region of interest" description="Disordered" evidence="25">
    <location>
        <begin position="759"/>
        <end position="829"/>
    </location>
</feature>
<evidence type="ECO:0000256" key="19">
    <source>
        <dbReference type="ARBA" id="ARBA00023674"/>
    </source>
</evidence>
<feature type="region of interest" description="Disordered" evidence="25">
    <location>
        <begin position="109"/>
        <end position="129"/>
    </location>
</feature>
<dbReference type="InterPro" id="IPR000909">
    <property type="entry name" value="PLipase_C_PInositol-sp_X_dom"/>
</dbReference>
<dbReference type="InterPro" id="IPR043130">
    <property type="entry name" value="CDP-OH_PTrfase_TM_dom"/>
</dbReference>
<evidence type="ECO:0000313" key="28">
    <source>
        <dbReference type="EMBL" id="KAF0027781.1"/>
    </source>
</evidence>
<evidence type="ECO:0000256" key="16">
    <source>
        <dbReference type="ARBA" id="ARBA00023209"/>
    </source>
</evidence>
<keyword evidence="15" id="KW-0472">Membrane</keyword>
<comment type="similarity">
    <text evidence="3">Belongs to the CDP-alcohol phosphatidyltransferase class-I family.</text>
</comment>
<dbReference type="GO" id="GO:0051209">
    <property type="term" value="P:release of sequestered calcium ion into cytosol"/>
    <property type="evidence" value="ECO:0007669"/>
    <property type="project" value="TreeGrafter"/>
</dbReference>
<dbReference type="EMBL" id="VEVO01000018">
    <property type="protein sequence ID" value="KAF0027781.1"/>
    <property type="molecule type" value="Genomic_DNA"/>
</dbReference>
<comment type="cofactor">
    <cofactor evidence="1">
        <name>Ca(2+)</name>
        <dbReference type="ChEBI" id="CHEBI:29108"/>
    </cofactor>
</comment>
<comment type="function">
    <text evidence="21">Catalyzes the synthesis of cardiolipin (CL) (diphosphatidylglycerol) by specifically transferring a phosphatidyl group from CDP-diacylglycerol to phosphatidylglycerol (PG). CL is a key phospholipid in mitochondrial membranes and plays important roles in maintaining the functional integrity and dynamics of mitochondria under both optimal and stress conditions.</text>
</comment>
<evidence type="ECO:0000256" key="23">
    <source>
        <dbReference type="RuleBase" id="RU361133"/>
    </source>
</evidence>
<feature type="compositionally biased region" description="Low complexity" evidence="25">
    <location>
        <begin position="1167"/>
        <end position="1182"/>
    </location>
</feature>
<dbReference type="GO" id="GO:0007186">
    <property type="term" value="P:G protein-coupled receptor signaling pathway"/>
    <property type="evidence" value="ECO:0007669"/>
    <property type="project" value="TreeGrafter"/>
</dbReference>
<evidence type="ECO:0000256" key="12">
    <source>
        <dbReference type="ARBA" id="ARBA00022989"/>
    </source>
</evidence>
<dbReference type="SMART" id="SM00239">
    <property type="entry name" value="C2"/>
    <property type="match status" value="1"/>
</dbReference>
<dbReference type="PRINTS" id="PR00390">
    <property type="entry name" value="PHPHLIPASEC"/>
</dbReference>
<protein>
    <recommendedName>
        <fullName evidence="23">Phosphoinositide phospholipase C</fullName>
        <ecNumber evidence="23">3.1.4.11</ecNumber>
    </recommendedName>
</protein>
<dbReference type="PROSITE" id="PS50008">
    <property type="entry name" value="PIPLC_Y_DOMAIN"/>
    <property type="match status" value="1"/>
</dbReference>
<dbReference type="GO" id="GO:0016042">
    <property type="term" value="P:lipid catabolic process"/>
    <property type="evidence" value="ECO:0007669"/>
    <property type="project" value="UniProtKB-KW"/>
</dbReference>
<evidence type="ECO:0000256" key="21">
    <source>
        <dbReference type="ARBA" id="ARBA00037454"/>
    </source>
</evidence>
<comment type="caution">
    <text evidence="28">The sequence shown here is derived from an EMBL/GenBank/DDBJ whole genome shotgun (WGS) entry which is preliminary data.</text>
</comment>
<dbReference type="PANTHER" id="PTHR10336">
    <property type="entry name" value="PHOSPHOINOSITIDE-SPECIFIC PHOSPHOLIPASE C FAMILY PROTEIN"/>
    <property type="match status" value="1"/>
</dbReference>
<dbReference type="SUPFAM" id="SSF49562">
    <property type="entry name" value="C2 domain (Calcium/lipid-binding domain, CaLB)"/>
    <property type="match status" value="1"/>
</dbReference>
<gene>
    <name evidence="28" type="ORF">F2P81_020522</name>
</gene>
<evidence type="ECO:0000256" key="6">
    <source>
        <dbReference type="ARBA" id="ARBA00022679"/>
    </source>
</evidence>
<dbReference type="SUPFAM" id="SSF47473">
    <property type="entry name" value="EF-hand"/>
    <property type="match status" value="1"/>
</dbReference>
<feature type="region of interest" description="Disordered" evidence="25">
    <location>
        <begin position="1118"/>
        <end position="1182"/>
    </location>
</feature>
<dbReference type="FunFam" id="2.60.40.150:FF:000008">
    <property type="entry name" value="1-phosphatidylinositol 4,5-bisphosphate phosphodiesterase"/>
    <property type="match status" value="1"/>
</dbReference>
<dbReference type="SMART" id="SM00148">
    <property type="entry name" value="PLCXc"/>
    <property type="match status" value="1"/>
</dbReference>
<dbReference type="Gene3D" id="1.20.1230.10">
    <property type="entry name" value="Phospholipase C beta, distal C-terminal domain"/>
    <property type="match status" value="1"/>
</dbReference>
<keyword evidence="9 23" id="KW-0378">Hydrolase</keyword>
<dbReference type="InterPro" id="IPR037862">
    <property type="entry name" value="PLC-beta_PH"/>
</dbReference>
<evidence type="ECO:0000256" key="3">
    <source>
        <dbReference type="ARBA" id="ARBA00010441"/>
    </source>
</evidence>
<sequence length="1455" mass="163174">MIVCLRRVATARCAGVCWLDAASWRHGRAPVADGARLGRSPPATGPWLVRLRGTDSRGVTCWSDVMQPVRPTAWNQTRVASLPHRGGHERSALSLRSVLYPGARALCSGKTNETPDSPPAAGAGAGAADRTEAGAVPGQGLFKFKELYENPWTIPNLLCVCRILLAPLLGHLIIQQHFHLSLALFTLAGATDLLDGYIARTWPTQKSALGSALDPLADKILVSFLYVSLTYAGLIPAPLTALVIFRDIGLIAAVFWIRYKTVPPPVTLGKFFNPCYTTAQLKPTLFSKVNTAIQLILVAASLAAPVFQYTDSVVLQCIWYITALTTAASGYSYWHYGRKIVKDLSTVTPVTLHVDSHGFYLYWTDQNKDTELLDLTLVKDVRTGRSTKTPKEAKLRELLDVGNLVGRLENRMVTVVTASDLVNVNQLNFIAAQEDEAKVRQVDSPAERRGENPRQEHRSTVLVGQKESGECLGELQTALRTGKRLDYEFVVVGEGVKVDDFTLDVYRSFLDVLCPRPELGSIFKLQGGDDGTLTVDQMTEFINNKQRDPRLNEILYPPLRPAQTHAVMERYQQDQAQLKQDVISLQAFSSYLSSDENGVIPPEKLDQSEDMNFPLSHYLINSSHNTYLTAGQLAGSSSVEMYRQVLLAGCRCVELDVWKGRTAEEEPVITHGFTMTSEIPFKEVIEAIAECAFKTSPFPVILSFENHVDSLKQQAKMAEYCRSIFGDALLIDPLDKYPLESGVPLPSPQELMGKILIKNKKSHKPSNNNDTKRLTDQPANQSSEPVSPSNNTGELEAESEEDDDDEDDDGKKVSGDTGSAEREAVATEEMSTLVNYVQPTKFNSFEASKTESYLPERHEGRLVQLHASTLLERRMSAGGSQLPNHRLLYQIPLNNTISEHCAVVTDSKWIQNAPQDLSMQLNLFMFEYNGRSGYRLKPEFMRRPDKHFDPFTENTVDGIVANMLSVKVISGQLLTERRVGVYVEVEMFGLPVDTRRKALKTKTSQNNNAINPVWDEEPIVFKKVILPTLASLRIAAFEEGGKFIGHRIIPVSAIRPGYRYIGLRNEKNQSLILPAVFVYIEVKDYVPDTFADVIEALSNPIRYVNLLEQRSKQLAALTLEDGEEDVQPEDEADTGAERKSDPKSSPLENGLSPASGPAGHTPIAMTPKASAANQQAAASDAAKPAAKSEDLVSSVLIDVPVCTVDGLQQSKVYQKEQRRQFKELKELVRRHQKKTSELLREFNNKYKKTARQCSRSRGSCSDSEKDERLQQLRDEQQQQLLALRQEQYYSQKYLQREHIKTLTERLSSLAEESHSGQMRKLKDICDKEKKELKRQMDRRRTEKINQAKTKEKHLAEEEKMEINKSYVNEVVQNIKRLEETQTKRHDQLVEQHNELLQEVQELKPKLQGAVEAEFQEKFQRLPGEIRDFLQDRKTEVRGHSRSRPSTPHEALSEDD</sequence>
<keyword evidence="14" id="KW-0496">Mitochondrion</keyword>
<keyword evidence="6" id="KW-0808">Transferase</keyword>
<feature type="region of interest" description="Disordered" evidence="25">
    <location>
        <begin position="1431"/>
        <end position="1455"/>
    </location>
</feature>
<dbReference type="GO" id="GO:0004435">
    <property type="term" value="F:phosphatidylinositol-4,5-bisphosphate phospholipase C activity"/>
    <property type="evidence" value="ECO:0007669"/>
    <property type="project" value="UniProtKB-EC"/>
</dbReference>
<evidence type="ECO:0000313" key="29">
    <source>
        <dbReference type="Proteomes" id="UP000438429"/>
    </source>
</evidence>
<evidence type="ECO:0000256" key="13">
    <source>
        <dbReference type="ARBA" id="ARBA00023098"/>
    </source>
</evidence>
<dbReference type="InterPro" id="IPR011992">
    <property type="entry name" value="EF-hand-dom_pair"/>
</dbReference>
<feature type="region of interest" description="Disordered" evidence="25">
    <location>
        <begin position="440"/>
        <end position="461"/>
    </location>
</feature>
<dbReference type="CDD" id="cd13361">
    <property type="entry name" value="PH_PLC_beta"/>
    <property type="match status" value="1"/>
</dbReference>
<dbReference type="Gene3D" id="2.30.29.240">
    <property type="match status" value="1"/>
</dbReference>
<evidence type="ECO:0000256" key="17">
    <source>
        <dbReference type="ARBA" id="ARBA00023224"/>
    </source>
</evidence>
<dbReference type="SUPFAM" id="SSF50729">
    <property type="entry name" value="PH domain-like"/>
    <property type="match status" value="1"/>
</dbReference>
<comment type="subcellular location">
    <subcellularLocation>
        <location evidence="2">Mitochondrion inner membrane</location>
        <topology evidence="2">Multi-pass membrane protein</topology>
    </subcellularLocation>
</comment>
<feature type="compositionally biased region" description="Acidic residues" evidence="25">
    <location>
        <begin position="795"/>
        <end position="808"/>
    </location>
</feature>
<dbReference type="Pfam" id="PF00168">
    <property type="entry name" value="C2"/>
    <property type="match status" value="1"/>
</dbReference>
<dbReference type="Gene3D" id="1.10.238.10">
    <property type="entry name" value="EF-hand"/>
    <property type="match status" value="1"/>
</dbReference>
<dbReference type="GO" id="GO:0016607">
    <property type="term" value="C:nuclear speck"/>
    <property type="evidence" value="ECO:0007669"/>
    <property type="project" value="TreeGrafter"/>
</dbReference>
<keyword evidence="16" id="KW-0594">Phospholipid biosynthesis</keyword>
<evidence type="ECO:0000256" key="25">
    <source>
        <dbReference type="SAM" id="MobiDB-lite"/>
    </source>
</evidence>
<organism evidence="28 29">
    <name type="scientific">Scophthalmus maximus</name>
    <name type="common">Turbot</name>
    <name type="synonym">Psetta maxima</name>
    <dbReference type="NCBI Taxonomy" id="52904"/>
    <lineage>
        <taxon>Eukaryota</taxon>
        <taxon>Metazoa</taxon>
        <taxon>Chordata</taxon>
        <taxon>Craniata</taxon>
        <taxon>Vertebrata</taxon>
        <taxon>Euteleostomi</taxon>
        <taxon>Actinopterygii</taxon>
        <taxon>Neopterygii</taxon>
        <taxon>Teleostei</taxon>
        <taxon>Neoteleostei</taxon>
        <taxon>Acanthomorphata</taxon>
        <taxon>Carangaria</taxon>
        <taxon>Pleuronectiformes</taxon>
        <taxon>Pleuronectoidei</taxon>
        <taxon>Scophthalmidae</taxon>
        <taxon>Scophthalmus</taxon>
    </lineage>
</organism>
<dbReference type="GO" id="GO:0008654">
    <property type="term" value="P:phospholipid biosynthetic process"/>
    <property type="evidence" value="ECO:0007669"/>
    <property type="project" value="UniProtKB-KW"/>
</dbReference>
<dbReference type="Gene3D" id="3.20.20.190">
    <property type="entry name" value="Phosphatidylinositol (PI) phosphodiesterase"/>
    <property type="match status" value="1"/>
</dbReference>
<evidence type="ECO:0000256" key="7">
    <source>
        <dbReference type="ARBA" id="ARBA00022692"/>
    </source>
</evidence>
<evidence type="ECO:0000256" key="15">
    <source>
        <dbReference type="ARBA" id="ARBA00023136"/>
    </source>
</evidence>
<dbReference type="FunFam" id="1.20.120.1760:FF:000005">
    <property type="entry name" value="Cardiolipin synthase 1"/>
    <property type="match status" value="1"/>
</dbReference>
<keyword evidence="4" id="KW-0444">Lipid biosynthesis</keyword>
<feature type="compositionally biased region" description="Polar residues" evidence="25">
    <location>
        <begin position="777"/>
        <end position="793"/>
    </location>
</feature>
<dbReference type="Gene3D" id="2.60.40.150">
    <property type="entry name" value="C2 domain"/>
    <property type="match status" value="1"/>
</dbReference>
<comment type="catalytic activity">
    <reaction evidence="20">
        <text>a 1,2-diacyl-sn-glycero-3-phospho-(1D-myo-inositol) + H2O = 1D-myo-inositol 1-phosphate + a 1,2-diacyl-sn-glycerol + H(+)</text>
        <dbReference type="Rhea" id="RHEA:43484"/>
        <dbReference type="ChEBI" id="CHEBI:15377"/>
        <dbReference type="ChEBI" id="CHEBI:15378"/>
        <dbReference type="ChEBI" id="CHEBI:17815"/>
        <dbReference type="ChEBI" id="CHEBI:57880"/>
        <dbReference type="ChEBI" id="CHEBI:58433"/>
    </reaction>
    <physiologicalReaction direction="left-to-right" evidence="20">
        <dbReference type="Rhea" id="RHEA:43485"/>
    </physiologicalReaction>
</comment>
<evidence type="ECO:0000256" key="10">
    <source>
        <dbReference type="ARBA" id="ARBA00022837"/>
    </source>
</evidence>
<dbReference type="CDD" id="cd00275">
    <property type="entry name" value="C2_PLC_like"/>
    <property type="match status" value="1"/>
</dbReference>
<evidence type="ECO:0000256" key="8">
    <source>
        <dbReference type="ARBA" id="ARBA00022792"/>
    </source>
</evidence>
<name>A0A6A4S9L4_SCOMX</name>
<comment type="catalytic activity">
    <reaction evidence="19">
        <text>a 1,2-diacyl-sn-glycero-3-phospho-(1D-myo-inositol-4,5-bisphosphate) + H2O = 1D-myo-inositol 1,4,5-trisphosphate + a 1,2-diacyl-sn-glycerol + H(+)</text>
        <dbReference type="Rhea" id="RHEA:33179"/>
        <dbReference type="ChEBI" id="CHEBI:15377"/>
        <dbReference type="ChEBI" id="CHEBI:15378"/>
        <dbReference type="ChEBI" id="CHEBI:17815"/>
        <dbReference type="ChEBI" id="CHEBI:58456"/>
        <dbReference type="ChEBI" id="CHEBI:203600"/>
        <dbReference type="EC" id="3.1.4.11"/>
    </reaction>
    <physiologicalReaction direction="left-to-right" evidence="19">
        <dbReference type="Rhea" id="RHEA:33180"/>
    </physiologicalReaction>
</comment>
<evidence type="ECO:0000259" key="26">
    <source>
        <dbReference type="PROSITE" id="PS50004"/>
    </source>
</evidence>
<dbReference type="GO" id="GO:0048015">
    <property type="term" value="P:phosphatidylinositol-mediated signaling"/>
    <property type="evidence" value="ECO:0007669"/>
    <property type="project" value="TreeGrafter"/>
</dbReference>
<accession>A0A6A4S9L4</accession>